<proteinExistence type="predicted"/>
<sequence length="90" mass="9847">MENLIFQLSHHQHHKSSPPAIDCREIADHTVSKFKKVISVLNRAGHARFRRSPRDPPSVGNNSYTAASSRQHAAHASDGNSHSSGTQPDA</sequence>
<evidence type="ECO:0000313" key="4">
    <source>
        <dbReference type="Proteomes" id="UP000636800"/>
    </source>
</evidence>
<keyword evidence="4" id="KW-1185">Reference proteome</keyword>
<protein>
    <submittedName>
        <fullName evidence="2">Uncharacterized protein</fullName>
    </submittedName>
</protein>
<dbReference type="OrthoDB" id="777189at2759"/>
<evidence type="ECO:0000256" key="1">
    <source>
        <dbReference type="SAM" id="MobiDB-lite"/>
    </source>
</evidence>
<accession>A0A835QCS0</accession>
<comment type="caution">
    <text evidence="2">The sequence shown here is derived from an EMBL/GenBank/DDBJ whole genome shotgun (WGS) entry which is preliminary data.</text>
</comment>
<feature type="region of interest" description="Disordered" evidence="1">
    <location>
        <begin position="47"/>
        <end position="90"/>
    </location>
</feature>
<evidence type="ECO:0000313" key="5">
    <source>
        <dbReference type="Proteomes" id="UP000639772"/>
    </source>
</evidence>
<name>A0A835QCS0_VANPL</name>
<evidence type="ECO:0000313" key="3">
    <source>
        <dbReference type="EMBL" id="KAG0472259.1"/>
    </source>
</evidence>
<dbReference type="EMBL" id="JADCNL010000008">
    <property type="protein sequence ID" value="KAG0470735.1"/>
    <property type="molecule type" value="Genomic_DNA"/>
</dbReference>
<gene>
    <name evidence="3" type="ORF">HPP92_016805</name>
    <name evidence="2" type="ORF">HPP92_017435</name>
</gene>
<organism evidence="2 4">
    <name type="scientific">Vanilla planifolia</name>
    <name type="common">Vanilla</name>
    <dbReference type="NCBI Taxonomy" id="51239"/>
    <lineage>
        <taxon>Eukaryota</taxon>
        <taxon>Viridiplantae</taxon>
        <taxon>Streptophyta</taxon>
        <taxon>Embryophyta</taxon>
        <taxon>Tracheophyta</taxon>
        <taxon>Spermatophyta</taxon>
        <taxon>Magnoliopsida</taxon>
        <taxon>Liliopsida</taxon>
        <taxon>Asparagales</taxon>
        <taxon>Orchidaceae</taxon>
        <taxon>Vanilloideae</taxon>
        <taxon>Vanilleae</taxon>
        <taxon>Vanilla</taxon>
    </lineage>
</organism>
<feature type="region of interest" description="Disordered" evidence="1">
    <location>
        <begin position="1"/>
        <end position="20"/>
    </location>
</feature>
<dbReference type="Proteomes" id="UP000639772">
    <property type="component" value="Unassembled WGS sequence"/>
</dbReference>
<feature type="compositionally biased region" description="Low complexity" evidence="1">
    <location>
        <begin position="66"/>
        <end position="77"/>
    </location>
</feature>
<dbReference type="AlphaFoldDB" id="A0A835QCS0"/>
<evidence type="ECO:0000313" key="2">
    <source>
        <dbReference type="EMBL" id="KAG0470735.1"/>
    </source>
</evidence>
<dbReference type="Proteomes" id="UP000636800">
    <property type="component" value="Unassembled WGS sequence"/>
</dbReference>
<dbReference type="EMBL" id="JADCNM010000008">
    <property type="protein sequence ID" value="KAG0472259.1"/>
    <property type="molecule type" value="Genomic_DNA"/>
</dbReference>
<feature type="compositionally biased region" description="Polar residues" evidence="1">
    <location>
        <begin position="78"/>
        <end position="90"/>
    </location>
</feature>
<reference evidence="4 5" key="1">
    <citation type="journal article" date="2020" name="Nat. Food">
        <title>A phased Vanilla planifolia genome enables genetic improvement of flavour and production.</title>
        <authorList>
            <person name="Hasing T."/>
            <person name="Tang H."/>
            <person name="Brym M."/>
            <person name="Khazi F."/>
            <person name="Huang T."/>
            <person name="Chambers A.H."/>
        </authorList>
    </citation>
    <scope>NUCLEOTIDE SEQUENCE [LARGE SCALE GENOMIC DNA]</scope>
    <source>
        <tissue evidence="2">Leaf</tissue>
    </source>
</reference>